<proteinExistence type="inferred from homology"/>
<dbReference type="CDD" id="cd04672">
    <property type="entry name" value="NUDIX_CDP-Chase_like"/>
    <property type="match status" value="1"/>
</dbReference>
<dbReference type="GO" id="GO:0016787">
    <property type="term" value="F:hydrolase activity"/>
    <property type="evidence" value="ECO:0007669"/>
    <property type="project" value="UniProtKB-KW"/>
</dbReference>
<reference evidence="6" key="1">
    <citation type="submission" date="2015-06" db="EMBL/GenBank/DDBJ databases">
        <authorList>
            <person name="Radhakrishnan Rajesh"/>
            <person name="Underwood Anthony"/>
            <person name="Al-Shahib Ali"/>
        </authorList>
    </citation>
    <scope>NUCLEOTIDE SEQUENCE [LARGE SCALE GENOMIC DNA]</scope>
    <source>
        <strain evidence="6">P19_London_7_VIM_2_05_10</strain>
    </source>
</reference>
<comment type="similarity">
    <text evidence="3">Belongs to the Nudix hydrolase family.</text>
</comment>
<dbReference type="PROSITE" id="PS00893">
    <property type="entry name" value="NUDIX_BOX"/>
    <property type="match status" value="1"/>
</dbReference>
<accession>A0A0C7D3K3</accession>
<dbReference type="PROSITE" id="PS51462">
    <property type="entry name" value="NUDIX"/>
    <property type="match status" value="1"/>
</dbReference>
<dbReference type="PRINTS" id="PR00502">
    <property type="entry name" value="NUDIXFAMILY"/>
</dbReference>
<dbReference type="EC" id="3.6.1.22" evidence="5"/>
<dbReference type="InterPro" id="IPR000086">
    <property type="entry name" value="NUDIX_hydrolase_dom"/>
</dbReference>
<evidence type="ECO:0000256" key="3">
    <source>
        <dbReference type="RuleBase" id="RU003476"/>
    </source>
</evidence>
<evidence type="ECO:0000256" key="4">
    <source>
        <dbReference type="SAM" id="MobiDB-lite"/>
    </source>
</evidence>
<sequence length="234" mass="26090">MANPLDGLHDADHAKAEKTEGRMPSVSDPRALARLLELILSTAQAGLAFSKDRFDIGRFRALQHAVAEFIASDQGVAYERVENWIALDSHYPTPKLDVRALILDSQQRVLLVREASDSRWTLPGGWCDVNESPADAVVRETQEESGLEVRAIRLLALLDKHKHPHPPQLPHALKAFFFCHVTGGSLQQQTDETSAAEYFPVDALPPLSEHRVLASQIQTLWQRIHAETPEALFD</sequence>
<dbReference type="InterPro" id="IPR015797">
    <property type="entry name" value="NUDIX_hydrolase-like_dom_sf"/>
</dbReference>
<evidence type="ECO:0000256" key="2">
    <source>
        <dbReference type="ARBA" id="ARBA00022801"/>
    </source>
</evidence>
<gene>
    <name evidence="5" type="primary">nudC_3</name>
    <name evidence="5" type="ORF">PAERUG_P19_London_7_VIM_2_05_10_05272</name>
</gene>
<protein>
    <submittedName>
        <fullName evidence="5">NADH pyrophosphatase</fullName>
        <ecNumber evidence="5">3.6.1.22</ecNumber>
    </submittedName>
</protein>
<evidence type="ECO:0000313" key="6">
    <source>
        <dbReference type="Proteomes" id="UP000045039"/>
    </source>
</evidence>
<comment type="cofactor">
    <cofactor evidence="1">
        <name>Mg(2+)</name>
        <dbReference type="ChEBI" id="CHEBI:18420"/>
    </cofactor>
</comment>
<dbReference type="EMBL" id="CVVU01000236">
    <property type="protein sequence ID" value="CRP69700.1"/>
    <property type="molecule type" value="Genomic_DNA"/>
</dbReference>
<evidence type="ECO:0000313" key="5">
    <source>
        <dbReference type="EMBL" id="CRP69700.1"/>
    </source>
</evidence>
<comment type="caution">
    <text evidence="5">The sequence shown here is derived from an EMBL/GenBank/DDBJ whole genome shotgun (WGS) entry which is preliminary data.</text>
</comment>
<feature type="compositionally biased region" description="Basic and acidic residues" evidence="4">
    <location>
        <begin position="7"/>
        <end position="21"/>
    </location>
</feature>
<dbReference type="Gene3D" id="3.90.79.10">
    <property type="entry name" value="Nucleoside Triphosphate Pyrophosphohydrolase"/>
    <property type="match status" value="1"/>
</dbReference>
<dbReference type="PANTHER" id="PTHR43046:SF16">
    <property type="entry name" value="ADP-RIBOSE PYROPHOSPHATASE YJHB-RELATED"/>
    <property type="match status" value="1"/>
</dbReference>
<dbReference type="InterPro" id="IPR059176">
    <property type="entry name" value="UDP-X_N"/>
</dbReference>
<evidence type="ECO:0000256" key="1">
    <source>
        <dbReference type="ARBA" id="ARBA00001946"/>
    </source>
</evidence>
<dbReference type="PANTHER" id="PTHR43046">
    <property type="entry name" value="GDP-MANNOSE MANNOSYL HYDROLASE"/>
    <property type="match status" value="1"/>
</dbReference>
<name>A0A0C7D3K3_PSEAI</name>
<dbReference type="Proteomes" id="UP000045039">
    <property type="component" value="Unassembled WGS sequence"/>
</dbReference>
<dbReference type="InterPro" id="IPR020476">
    <property type="entry name" value="Nudix_hydrolase"/>
</dbReference>
<dbReference type="SUPFAM" id="SSF55811">
    <property type="entry name" value="Nudix"/>
    <property type="match status" value="1"/>
</dbReference>
<dbReference type="AlphaFoldDB" id="A0A0C7D3K3"/>
<dbReference type="Gene3D" id="6.10.250.1120">
    <property type="match status" value="1"/>
</dbReference>
<feature type="region of interest" description="Disordered" evidence="4">
    <location>
        <begin position="1"/>
        <end position="26"/>
    </location>
</feature>
<dbReference type="Pfam" id="PF12535">
    <property type="entry name" value="Nudix_N"/>
    <property type="match status" value="1"/>
</dbReference>
<dbReference type="InterPro" id="IPR020084">
    <property type="entry name" value="NUDIX_hydrolase_CS"/>
</dbReference>
<keyword evidence="2 3" id="KW-0378">Hydrolase</keyword>
<dbReference type="Pfam" id="PF00293">
    <property type="entry name" value="NUDIX"/>
    <property type="match status" value="1"/>
</dbReference>
<organism evidence="5 6">
    <name type="scientific">Pseudomonas aeruginosa</name>
    <dbReference type="NCBI Taxonomy" id="287"/>
    <lineage>
        <taxon>Bacteria</taxon>
        <taxon>Pseudomonadati</taxon>
        <taxon>Pseudomonadota</taxon>
        <taxon>Gammaproteobacteria</taxon>
        <taxon>Pseudomonadales</taxon>
        <taxon>Pseudomonadaceae</taxon>
        <taxon>Pseudomonas</taxon>
    </lineage>
</organism>